<dbReference type="Proteomes" id="UP000827872">
    <property type="component" value="Linkage Group LG04"/>
</dbReference>
<evidence type="ECO:0000313" key="1">
    <source>
        <dbReference type="EMBL" id="KAH8004421.1"/>
    </source>
</evidence>
<dbReference type="EMBL" id="CM037617">
    <property type="protein sequence ID" value="KAH8004421.1"/>
    <property type="molecule type" value="Genomic_DNA"/>
</dbReference>
<evidence type="ECO:0000313" key="2">
    <source>
        <dbReference type="Proteomes" id="UP000827872"/>
    </source>
</evidence>
<reference evidence="1" key="1">
    <citation type="submission" date="2021-08" db="EMBL/GenBank/DDBJ databases">
        <title>The first chromosome-level gecko genome reveals the dynamic sex chromosomes of Neotropical dwarf geckos (Sphaerodactylidae: Sphaerodactylus).</title>
        <authorList>
            <person name="Pinto B.J."/>
            <person name="Keating S.E."/>
            <person name="Gamble T."/>
        </authorList>
    </citation>
    <scope>NUCLEOTIDE SEQUENCE</scope>
    <source>
        <strain evidence="1">TG3544</strain>
    </source>
</reference>
<proteinExistence type="predicted"/>
<sequence>MPYQHVGSDIILRTHWCPLVDPTVQPTGMGEPQKHQQSQERTETCNSPLATKLTNKKYDAKQAEEDNSSTWNDQLENELLRVLGNLDEQLAQEQAQGQVKRTANDYGYKTPDTNQYPTVTRQSFRREVQRTNRSMFLPDGTRTLRPSEEPQNFFRPRTLYDTYMKKYHVEDYASQNVLDRRSSASNRWFSTRSLGHSSEGSLEHLSGPCSTGFRRRDFPCTNTVSRSYSLSSLSRCHSSGSADELSTEEDQQHLLAAEGNRRFMQRNYHHRSKRTPLSSVVWNTPHSSERSFVQDRILRTQSLMDFGPKFEGTYTCSPWDNTKYEFYRSNINQRRSLPIPSHSSRVGYPDKLTDSLCFDNWEKNALHQPKRNIASPLYKYSSLRGRMPLFSKRFASGRMEGQPLGPDGHQCYSDDPFLTSNADFERIPTNRHDWQNACAKNTGLQQCESNAQNNVEEHMRNVDHLEGETAEGFLKHTRSVENHLMYTSTSPLPFIRARPSNQPVLSDSKGPAKYAAQRQNLFTRSGQSLMKPLITHTEAKEGFQTVVSEELRDTGQSSRAGNEDCEEEMSGPVSEEVYTNCPAECPPKNSLSHSSTSLKRPVSLGSNMQAKSASSRNTEKIYLSSTQNRNGQNKENEHALNRDLDQKSPSWSVGSRTRDSFIQSLQHGARHSESLRVSMHKKQRENIRSPGFSRALKVFECGALSDPCTEKLSQHRSFVRHATSNSVTSSPSSSPPKSPITYYTLPRKSASIDGSVISRTPLSSPKRSVPFENRAAMKNNLETLISNRSERISWSQRDKIALANPAHSSLHKDVTNEGNVPRTEGHHPNPAVHGTNQNVRKLERSTISCCLDKSETTVLSDGEEMDAEKSLQKCKTTSMVTVSVDEDNIKYHELISVYYTLPRKYSRTLGKLFLDDSNSGGSSTSSGENPSQKYVPAGLEATGFPCNFEKADSPAKISTTPGISQSSKIPDQGEVEGRHVRSAITNLVLAPHSRLIESNRKEAVEHLMHAEALSANRPPSLTTTNLKSPSGNVTALSSTLNTRNVQKESPSGCQPLDESSLSNNPHIHSSGLTDNGKRKCTLDLATDAPVSSTEEKMRGDARVKERARHICRILALHRKKENGLQPRDESVTRGTGETLTSQTTVQAYSENRTPQAEAATAVNTSLQPNIPVTCVLKSPNPKQEQMSQNNPAHTVCTSSQIAVSSSVDSRNLNSEDQLPDTTLDLPDRSTTENNLASDNAHGETEKRKNRSSIKNKLTGRRFSSKKNFNPKPHVSSIFSQNDSLSSETSGPLLISSDVPQSLLQIGVQDQNQNPLPAELNSTMSGKPENEKSQTDEGPPLLPNENRRPFTNLCNQKREIDGSRHSDKNTENNPAGLCQKRSESTLNNSQAHNEGLKNSTCPLVSRVAAGEPSQKNKVTTAVGESSLFSPSFDKNSKQPKAVSLTGYDHYQNVKHPNRLKSQNLPHAEPSPSKPQRERHFSESSYTREPHKILTPKSSLSHHHRRKFNSYSELLSCDENENWEAYSDRERTFGSRQLMYPSVDFGIFGKEQQQAFLDNIKRSLTEGRLWRPCLLKNPGFLRKEEGCSLSKSELLNSSFAEGNKSKEGSLERKPVDVCEEEVPVGYSESDSDTTTDDEYYPNEHDKESEL</sequence>
<name>A0ACB8FG12_9SAUR</name>
<gene>
    <name evidence="1" type="ORF">K3G42_010939</name>
</gene>
<accession>A0ACB8FG12</accession>
<comment type="caution">
    <text evidence="1">The sequence shown here is derived from an EMBL/GenBank/DDBJ whole genome shotgun (WGS) entry which is preliminary data.</text>
</comment>
<protein>
    <submittedName>
        <fullName evidence="1">Uncharacterized protein</fullName>
    </submittedName>
</protein>
<keyword evidence="2" id="KW-1185">Reference proteome</keyword>
<organism evidence="1 2">
    <name type="scientific">Sphaerodactylus townsendi</name>
    <dbReference type="NCBI Taxonomy" id="933632"/>
    <lineage>
        <taxon>Eukaryota</taxon>
        <taxon>Metazoa</taxon>
        <taxon>Chordata</taxon>
        <taxon>Craniata</taxon>
        <taxon>Vertebrata</taxon>
        <taxon>Euteleostomi</taxon>
        <taxon>Lepidosauria</taxon>
        <taxon>Squamata</taxon>
        <taxon>Bifurcata</taxon>
        <taxon>Gekkota</taxon>
        <taxon>Sphaerodactylidae</taxon>
        <taxon>Sphaerodactylus</taxon>
    </lineage>
</organism>